<comment type="caution">
    <text evidence="10">The sequence shown here is derived from an EMBL/GenBank/DDBJ whole genome shotgun (WGS) entry which is preliminary data.</text>
</comment>
<evidence type="ECO:0000256" key="7">
    <source>
        <dbReference type="RuleBase" id="RU363032"/>
    </source>
</evidence>
<comment type="similarity">
    <text evidence="7">Belongs to the binding-protein-dependent transport system permease family.</text>
</comment>
<feature type="transmembrane region" description="Helical" evidence="7">
    <location>
        <begin position="208"/>
        <end position="233"/>
    </location>
</feature>
<organism evidence="10 11">
    <name type="scientific">Nesterenkonia alkaliphila</name>
    <dbReference type="NCBI Taxonomy" id="1463631"/>
    <lineage>
        <taxon>Bacteria</taxon>
        <taxon>Bacillati</taxon>
        <taxon>Actinomycetota</taxon>
        <taxon>Actinomycetes</taxon>
        <taxon>Micrococcales</taxon>
        <taxon>Micrococcaceae</taxon>
        <taxon>Nesterenkonia</taxon>
    </lineage>
</organism>
<evidence type="ECO:0000256" key="6">
    <source>
        <dbReference type="ARBA" id="ARBA00023136"/>
    </source>
</evidence>
<evidence type="ECO:0000256" key="4">
    <source>
        <dbReference type="ARBA" id="ARBA00022692"/>
    </source>
</evidence>
<keyword evidence="2 7" id="KW-0813">Transport</keyword>
<evidence type="ECO:0000259" key="9">
    <source>
        <dbReference type="PROSITE" id="PS50928"/>
    </source>
</evidence>
<dbReference type="PROSITE" id="PS50928">
    <property type="entry name" value="ABC_TM1"/>
    <property type="match status" value="1"/>
</dbReference>
<comment type="subcellular location">
    <subcellularLocation>
        <location evidence="1 7">Cell membrane</location>
        <topology evidence="1 7">Multi-pass membrane protein</topology>
    </subcellularLocation>
</comment>
<gene>
    <name evidence="10" type="ORF">GNZ21_01310</name>
</gene>
<keyword evidence="11" id="KW-1185">Reference proteome</keyword>
<dbReference type="PANTHER" id="PTHR43744:SF12">
    <property type="entry name" value="ABC TRANSPORTER PERMEASE PROTEIN MG189-RELATED"/>
    <property type="match status" value="1"/>
</dbReference>
<dbReference type="PANTHER" id="PTHR43744">
    <property type="entry name" value="ABC TRANSPORTER PERMEASE PROTEIN MG189-RELATED-RELATED"/>
    <property type="match status" value="1"/>
</dbReference>
<dbReference type="Pfam" id="PF00528">
    <property type="entry name" value="BPD_transp_1"/>
    <property type="match status" value="1"/>
</dbReference>
<keyword evidence="6 7" id="KW-0472">Membrane</keyword>
<dbReference type="AlphaFoldDB" id="A0A7K1UF46"/>
<dbReference type="RefSeq" id="WP_157320613.1">
    <property type="nucleotide sequence ID" value="NZ_BMFX01000009.1"/>
</dbReference>
<evidence type="ECO:0000256" key="8">
    <source>
        <dbReference type="SAM" id="MobiDB-lite"/>
    </source>
</evidence>
<dbReference type="InterPro" id="IPR000515">
    <property type="entry name" value="MetI-like"/>
</dbReference>
<feature type="transmembrane region" description="Helical" evidence="7">
    <location>
        <begin position="37"/>
        <end position="58"/>
    </location>
</feature>
<feature type="transmembrane region" description="Helical" evidence="7">
    <location>
        <begin position="267"/>
        <end position="287"/>
    </location>
</feature>
<feature type="transmembrane region" description="Helical" evidence="7">
    <location>
        <begin position="164"/>
        <end position="187"/>
    </location>
</feature>
<dbReference type="Proteomes" id="UP000460157">
    <property type="component" value="Unassembled WGS sequence"/>
</dbReference>
<reference evidence="10 11" key="1">
    <citation type="submission" date="2019-12" db="EMBL/GenBank/DDBJ databases">
        <title>Nesterenkonia muleiensis sp. nov., a novel actinobacterium isolated from sap of Populus euphratica.</title>
        <authorList>
            <person name="Wang R."/>
        </authorList>
    </citation>
    <scope>NUCLEOTIDE SEQUENCE [LARGE SCALE GENOMIC DNA]</scope>
    <source>
        <strain evidence="10 11">F10</strain>
    </source>
</reference>
<dbReference type="GO" id="GO:0055085">
    <property type="term" value="P:transmembrane transport"/>
    <property type="evidence" value="ECO:0007669"/>
    <property type="project" value="InterPro"/>
</dbReference>
<protein>
    <submittedName>
        <fullName evidence="10">ABC transporter permease subunit</fullName>
    </submittedName>
</protein>
<dbReference type="GO" id="GO:0005886">
    <property type="term" value="C:plasma membrane"/>
    <property type="evidence" value="ECO:0007669"/>
    <property type="project" value="UniProtKB-SubCell"/>
</dbReference>
<dbReference type="CDD" id="cd06261">
    <property type="entry name" value="TM_PBP2"/>
    <property type="match status" value="1"/>
</dbReference>
<evidence type="ECO:0000313" key="11">
    <source>
        <dbReference type="Proteomes" id="UP000460157"/>
    </source>
</evidence>
<proteinExistence type="inferred from homology"/>
<keyword evidence="5 7" id="KW-1133">Transmembrane helix</keyword>
<evidence type="ECO:0000256" key="1">
    <source>
        <dbReference type="ARBA" id="ARBA00004651"/>
    </source>
</evidence>
<evidence type="ECO:0000256" key="3">
    <source>
        <dbReference type="ARBA" id="ARBA00022475"/>
    </source>
</evidence>
<dbReference type="InterPro" id="IPR035906">
    <property type="entry name" value="MetI-like_sf"/>
</dbReference>
<dbReference type="SUPFAM" id="SSF161098">
    <property type="entry name" value="MetI-like"/>
    <property type="match status" value="1"/>
</dbReference>
<feature type="transmembrane region" description="Helical" evidence="7">
    <location>
        <begin position="101"/>
        <end position="124"/>
    </location>
</feature>
<dbReference type="EMBL" id="WRPM01000007">
    <property type="protein sequence ID" value="MVT25014.1"/>
    <property type="molecule type" value="Genomic_DNA"/>
</dbReference>
<sequence>MSAPAIPAATDSTPIKTGNTPPPKPVSGKKFDLAQPFVYLVALVVVAVTIAPVLYVVLNGFRTTAQLNADPAGLPDPWVFSHYTGVFTSPMFWVQFGNSTMVALATTAGVVLMGVMAAFVIARYDFRGRSVLFSFFVAGMLFPATVAILPLFTMIREMGLYGNLLAVIIPQVAFQLPMTIIILVPFIRAIPAELEEAATLDGASRIGFFLRVILPLSGPGLVTVGVIAFVGSWNAYLLPLLLLGDPATATLPVGVQYYSTAYSQDTAGVLAFTSVAMLPAILFFTLAQRRIVSGLTGAVKG</sequence>
<dbReference type="Gene3D" id="1.10.3720.10">
    <property type="entry name" value="MetI-like"/>
    <property type="match status" value="1"/>
</dbReference>
<keyword evidence="3" id="KW-1003">Cell membrane</keyword>
<feature type="region of interest" description="Disordered" evidence="8">
    <location>
        <begin position="1"/>
        <end position="25"/>
    </location>
</feature>
<feature type="compositionally biased region" description="Polar residues" evidence="8">
    <location>
        <begin position="10"/>
        <end position="19"/>
    </location>
</feature>
<evidence type="ECO:0000313" key="10">
    <source>
        <dbReference type="EMBL" id="MVT25014.1"/>
    </source>
</evidence>
<name>A0A7K1UF46_9MICC</name>
<dbReference type="OrthoDB" id="9794684at2"/>
<accession>A0A7K1UF46</accession>
<keyword evidence="4 7" id="KW-0812">Transmembrane</keyword>
<feature type="transmembrane region" description="Helical" evidence="7">
    <location>
        <begin position="131"/>
        <end position="152"/>
    </location>
</feature>
<evidence type="ECO:0000256" key="5">
    <source>
        <dbReference type="ARBA" id="ARBA00022989"/>
    </source>
</evidence>
<evidence type="ECO:0000256" key="2">
    <source>
        <dbReference type="ARBA" id="ARBA00022448"/>
    </source>
</evidence>
<feature type="domain" description="ABC transmembrane type-1" evidence="9">
    <location>
        <begin position="96"/>
        <end position="287"/>
    </location>
</feature>